<gene>
    <name evidence="1" type="ORF">EXN66_Car021749</name>
</gene>
<proteinExistence type="predicted"/>
<keyword evidence="2" id="KW-1185">Reference proteome</keyword>
<name>A0A6G1QV13_CHAAH</name>
<organism evidence="1 2">
    <name type="scientific">Channa argus</name>
    <name type="common">Northern snakehead</name>
    <name type="synonym">Ophicephalus argus</name>
    <dbReference type="NCBI Taxonomy" id="215402"/>
    <lineage>
        <taxon>Eukaryota</taxon>
        <taxon>Metazoa</taxon>
        <taxon>Chordata</taxon>
        <taxon>Craniata</taxon>
        <taxon>Vertebrata</taxon>
        <taxon>Euteleostomi</taxon>
        <taxon>Actinopterygii</taxon>
        <taxon>Neopterygii</taxon>
        <taxon>Teleostei</taxon>
        <taxon>Neoteleostei</taxon>
        <taxon>Acanthomorphata</taxon>
        <taxon>Anabantaria</taxon>
        <taxon>Anabantiformes</taxon>
        <taxon>Channoidei</taxon>
        <taxon>Channidae</taxon>
        <taxon>Channa</taxon>
    </lineage>
</organism>
<sequence>MSSSPLVVRICPFSVQWQEMDVINTSIHSLMVHPPQCHLLYSHISSGGLCTRDPPG</sequence>
<protein>
    <submittedName>
        <fullName evidence="1">Uncharacterized protein</fullName>
    </submittedName>
</protein>
<reference evidence="1 2" key="1">
    <citation type="submission" date="2019-02" db="EMBL/GenBank/DDBJ databases">
        <title>Opniocepnalus argus genome.</title>
        <authorList>
            <person name="Zhou C."/>
            <person name="Xiao S."/>
        </authorList>
    </citation>
    <scope>NUCLEOTIDE SEQUENCE [LARGE SCALE GENOMIC DNA]</scope>
    <source>
        <strain evidence="1">OARG1902GOOAL</strain>
        <tissue evidence="1">Muscle</tissue>
    </source>
</reference>
<dbReference type="Proteomes" id="UP000503349">
    <property type="component" value="Chromosome 23"/>
</dbReference>
<accession>A0A6G1QV13</accession>
<dbReference type="EMBL" id="CM015734">
    <property type="protein sequence ID" value="KAF3706058.1"/>
    <property type="molecule type" value="Genomic_DNA"/>
</dbReference>
<reference evidence="2" key="2">
    <citation type="submission" date="2019-02" db="EMBL/GenBank/DDBJ databases">
        <title>Opniocepnalus argus Var Kimnra genome.</title>
        <authorList>
            <person name="Zhou C."/>
            <person name="Xiao S."/>
        </authorList>
    </citation>
    <scope>NUCLEOTIDE SEQUENCE [LARGE SCALE GENOMIC DNA]</scope>
</reference>
<evidence type="ECO:0000313" key="1">
    <source>
        <dbReference type="EMBL" id="KAF3706058.1"/>
    </source>
</evidence>
<dbReference type="AlphaFoldDB" id="A0A6G1QV13"/>
<evidence type="ECO:0000313" key="2">
    <source>
        <dbReference type="Proteomes" id="UP000503349"/>
    </source>
</evidence>